<gene>
    <name evidence="2" type="ORF">HGM15179_021994</name>
</gene>
<reference evidence="2" key="1">
    <citation type="submission" date="2019-04" db="EMBL/GenBank/DDBJ databases">
        <title>Genome assembly of Zosterops borbonicus 15179.</title>
        <authorList>
            <person name="Leroy T."/>
            <person name="Anselmetti Y."/>
            <person name="Tilak M.-K."/>
            <person name="Nabholz B."/>
        </authorList>
    </citation>
    <scope>NUCLEOTIDE SEQUENCE</scope>
    <source>
        <strain evidence="2">HGM_15179</strain>
        <tissue evidence="2">Muscle</tissue>
    </source>
</reference>
<dbReference type="InterPro" id="IPR041046">
    <property type="entry name" value="FERM_F2"/>
</dbReference>
<dbReference type="Proteomes" id="UP000796761">
    <property type="component" value="Unassembled WGS sequence"/>
</dbReference>
<dbReference type="OrthoDB" id="1915767at2759"/>
<dbReference type="EMBL" id="SWJQ01006335">
    <property type="protein sequence ID" value="TRZ05113.1"/>
    <property type="molecule type" value="Genomic_DNA"/>
</dbReference>
<organism evidence="2 3">
    <name type="scientific">Zosterops borbonicus</name>
    <dbReference type="NCBI Taxonomy" id="364589"/>
    <lineage>
        <taxon>Eukaryota</taxon>
        <taxon>Metazoa</taxon>
        <taxon>Chordata</taxon>
        <taxon>Craniata</taxon>
        <taxon>Vertebrata</taxon>
        <taxon>Euteleostomi</taxon>
        <taxon>Archelosauria</taxon>
        <taxon>Archosauria</taxon>
        <taxon>Dinosauria</taxon>
        <taxon>Saurischia</taxon>
        <taxon>Theropoda</taxon>
        <taxon>Coelurosauria</taxon>
        <taxon>Aves</taxon>
        <taxon>Neognathae</taxon>
        <taxon>Neoaves</taxon>
        <taxon>Telluraves</taxon>
        <taxon>Australaves</taxon>
        <taxon>Passeriformes</taxon>
        <taxon>Sylvioidea</taxon>
        <taxon>Zosteropidae</taxon>
        <taxon>Zosterops</taxon>
    </lineage>
</organism>
<protein>
    <recommendedName>
        <fullName evidence="1">JAK FERM F2 lobe domain-containing protein</fullName>
    </recommendedName>
</protein>
<comment type="caution">
    <text evidence="2">The sequence shown here is derived from an EMBL/GenBank/DDBJ whole genome shotgun (WGS) entry which is preliminary data.</text>
</comment>
<evidence type="ECO:0000313" key="3">
    <source>
        <dbReference type="Proteomes" id="UP000796761"/>
    </source>
</evidence>
<evidence type="ECO:0000259" key="1">
    <source>
        <dbReference type="Pfam" id="PF18377"/>
    </source>
</evidence>
<name>A0A8K1D665_9PASS</name>
<sequence>AKFDFIHDVVSLQDFQGEAEIEKFKNESLGMAVLHLAQLALKKGISLQEVAKKYR</sequence>
<feature type="non-terminal residue" evidence="2">
    <location>
        <position position="1"/>
    </location>
</feature>
<keyword evidence="3" id="KW-1185">Reference proteome</keyword>
<proteinExistence type="predicted"/>
<evidence type="ECO:0000313" key="2">
    <source>
        <dbReference type="EMBL" id="TRZ05113.1"/>
    </source>
</evidence>
<dbReference type="AlphaFoldDB" id="A0A8K1D665"/>
<dbReference type="Pfam" id="PF18377">
    <property type="entry name" value="FERM_F2"/>
    <property type="match status" value="1"/>
</dbReference>
<accession>A0A8K1D665</accession>
<feature type="domain" description="JAK FERM F2 lobe" evidence="1">
    <location>
        <begin position="1"/>
        <end position="54"/>
    </location>
</feature>